<dbReference type="SUPFAM" id="SSF63829">
    <property type="entry name" value="Calcium-dependent phosphotriesterase"/>
    <property type="match status" value="3"/>
</dbReference>
<dbReference type="InterPro" id="IPR003661">
    <property type="entry name" value="HisK_dim/P_dom"/>
</dbReference>
<dbReference type="PROSITE" id="PS50110">
    <property type="entry name" value="RESPONSE_REGULATORY"/>
    <property type="match status" value="1"/>
</dbReference>
<dbReference type="SMART" id="SM00448">
    <property type="entry name" value="REC"/>
    <property type="match status" value="1"/>
</dbReference>
<keyword evidence="15" id="KW-1185">Reference proteome</keyword>
<dbReference type="PANTHER" id="PTHR43547:SF2">
    <property type="entry name" value="HYBRID SIGNAL TRANSDUCTION HISTIDINE KINASE C"/>
    <property type="match status" value="1"/>
</dbReference>
<keyword evidence="6" id="KW-0805">Transcription regulation</keyword>
<dbReference type="Gene3D" id="2.60.40.10">
    <property type="entry name" value="Immunoglobulins"/>
    <property type="match status" value="1"/>
</dbReference>
<evidence type="ECO:0000256" key="2">
    <source>
        <dbReference type="ARBA" id="ARBA00012438"/>
    </source>
</evidence>
<dbReference type="Gene3D" id="3.40.50.2300">
    <property type="match status" value="1"/>
</dbReference>
<dbReference type="GO" id="GO:0043565">
    <property type="term" value="F:sequence-specific DNA binding"/>
    <property type="evidence" value="ECO:0007669"/>
    <property type="project" value="InterPro"/>
</dbReference>
<dbReference type="RefSeq" id="WP_071138013.1">
    <property type="nucleotide sequence ID" value="NZ_LT608328.1"/>
</dbReference>
<feature type="modified residue" description="4-aspartylphosphate" evidence="8">
    <location>
        <position position="1109"/>
    </location>
</feature>
<dbReference type="Pfam" id="PF02518">
    <property type="entry name" value="HATPase_c"/>
    <property type="match status" value="1"/>
</dbReference>
<proteinExistence type="predicted"/>
<keyword evidence="9" id="KW-0472">Membrane</keyword>
<dbReference type="Pfam" id="PF07495">
    <property type="entry name" value="Y_Y_Y"/>
    <property type="match status" value="1"/>
</dbReference>
<dbReference type="Pfam" id="PF00072">
    <property type="entry name" value="Response_reg"/>
    <property type="match status" value="1"/>
</dbReference>
<dbReference type="InterPro" id="IPR036890">
    <property type="entry name" value="HATPase_C_sf"/>
</dbReference>
<dbReference type="InterPro" id="IPR015943">
    <property type="entry name" value="WD40/YVTN_repeat-like_dom_sf"/>
</dbReference>
<dbReference type="EMBL" id="LT608328">
    <property type="protein sequence ID" value="SCM59783.1"/>
    <property type="molecule type" value="Genomic_DNA"/>
</dbReference>
<keyword evidence="7" id="KW-0804">Transcription</keyword>
<dbReference type="Gene3D" id="1.10.10.60">
    <property type="entry name" value="Homeodomain-like"/>
    <property type="match status" value="2"/>
</dbReference>
<feature type="domain" description="Response regulatory" evidence="13">
    <location>
        <begin position="1061"/>
        <end position="1176"/>
    </location>
</feature>
<feature type="signal peptide" evidence="10">
    <location>
        <begin position="1"/>
        <end position="20"/>
    </location>
</feature>
<protein>
    <recommendedName>
        <fullName evidence="2">histidine kinase</fullName>
        <ecNumber evidence="2">2.7.13.3</ecNumber>
    </recommendedName>
</protein>
<dbReference type="PRINTS" id="PR00344">
    <property type="entry name" value="BCTRLSENSOR"/>
</dbReference>
<keyword evidence="9" id="KW-0812">Transmembrane</keyword>
<keyword evidence="3 8" id="KW-0597">Phosphoprotein</keyword>
<dbReference type="InterPro" id="IPR004358">
    <property type="entry name" value="Sig_transdc_His_kin-like_C"/>
</dbReference>
<evidence type="ECO:0000256" key="9">
    <source>
        <dbReference type="SAM" id="Phobius"/>
    </source>
</evidence>
<dbReference type="Pfam" id="PF07494">
    <property type="entry name" value="Reg_prop"/>
    <property type="match status" value="3"/>
</dbReference>
<evidence type="ECO:0000256" key="7">
    <source>
        <dbReference type="ARBA" id="ARBA00023163"/>
    </source>
</evidence>
<gene>
    <name evidence="14" type="primary">yycG</name>
    <name evidence="14" type="ORF">ING2E5A_2989</name>
</gene>
<name>A0A1G4GB48_9BACT</name>
<dbReference type="InterPro" id="IPR018060">
    <property type="entry name" value="HTH_AraC"/>
</dbReference>
<feature type="domain" description="Histidine kinase" evidence="12">
    <location>
        <begin position="820"/>
        <end position="1039"/>
    </location>
</feature>
<dbReference type="GO" id="GO:0003700">
    <property type="term" value="F:DNA-binding transcription factor activity"/>
    <property type="evidence" value="ECO:0007669"/>
    <property type="project" value="InterPro"/>
</dbReference>
<dbReference type="SMART" id="SM00387">
    <property type="entry name" value="HATPase_c"/>
    <property type="match status" value="1"/>
</dbReference>
<dbReference type="PANTHER" id="PTHR43547">
    <property type="entry name" value="TWO-COMPONENT HISTIDINE KINASE"/>
    <property type="match status" value="1"/>
</dbReference>
<keyword evidence="4 14" id="KW-0808">Transferase</keyword>
<evidence type="ECO:0000259" key="13">
    <source>
        <dbReference type="PROSITE" id="PS50110"/>
    </source>
</evidence>
<reference evidence="14 15" key="1">
    <citation type="submission" date="2016-08" db="EMBL/GenBank/DDBJ databases">
        <authorList>
            <person name="Seilhamer J.J."/>
        </authorList>
    </citation>
    <scope>NUCLEOTIDE SEQUENCE [LARGE SCALE GENOMIC DNA]</scope>
    <source>
        <strain evidence="14">ING2-E5A</strain>
    </source>
</reference>
<dbReference type="PROSITE" id="PS01124">
    <property type="entry name" value="HTH_ARAC_FAMILY_2"/>
    <property type="match status" value="1"/>
</dbReference>
<dbReference type="InterPro" id="IPR005467">
    <property type="entry name" value="His_kinase_dom"/>
</dbReference>
<evidence type="ECO:0000313" key="15">
    <source>
        <dbReference type="Proteomes" id="UP000178485"/>
    </source>
</evidence>
<dbReference type="InterPro" id="IPR036097">
    <property type="entry name" value="HisK_dim/P_sf"/>
</dbReference>
<comment type="catalytic activity">
    <reaction evidence="1">
        <text>ATP + protein L-histidine = ADP + protein N-phospho-L-histidine.</text>
        <dbReference type="EC" id="2.7.13.3"/>
    </reaction>
</comment>
<evidence type="ECO:0000259" key="11">
    <source>
        <dbReference type="PROSITE" id="PS01124"/>
    </source>
</evidence>
<dbReference type="InterPro" id="IPR001789">
    <property type="entry name" value="Sig_transdc_resp-reg_receiver"/>
</dbReference>
<evidence type="ECO:0000256" key="6">
    <source>
        <dbReference type="ARBA" id="ARBA00023015"/>
    </source>
</evidence>
<dbReference type="Pfam" id="PF00512">
    <property type="entry name" value="HisKA"/>
    <property type="match status" value="1"/>
</dbReference>
<dbReference type="Proteomes" id="UP000178485">
    <property type="component" value="Chromosome i"/>
</dbReference>
<keyword evidence="9" id="KW-1133">Transmembrane helix</keyword>
<dbReference type="Pfam" id="PF12833">
    <property type="entry name" value="HTH_18"/>
    <property type="match status" value="1"/>
</dbReference>
<feature type="chain" id="PRO_5009604055" description="histidine kinase" evidence="10">
    <location>
        <begin position="21"/>
        <end position="1311"/>
    </location>
</feature>
<dbReference type="InterPro" id="IPR013783">
    <property type="entry name" value="Ig-like_fold"/>
</dbReference>
<dbReference type="PROSITE" id="PS50109">
    <property type="entry name" value="HIS_KIN"/>
    <property type="match status" value="1"/>
</dbReference>
<dbReference type="Gene3D" id="3.30.565.10">
    <property type="entry name" value="Histidine kinase-like ATPase, C-terminal domain"/>
    <property type="match status" value="1"/>
</dbReference>
<evidence type="ECO:0000256" key="8">
    <source>
        <dbReference type="PROSITE-ProRule" id="PRU00169"/>
    </source>
</evidence>
<feature type="domain" description="HTH araC/xylS-type" evidence="11">
    <location>
        <begin position="1208"/>
        <end position="1307"/>
    </location>
</feature>
<organism evidence="14 15">
    <name type="scientific">Petrimonas mucosa</name>
    <dbReference type="NCBI Taxonomy" id="1642646"/>
    <lineage>
        <taxon>Bacteria</taxon>
        <taxon>Pseudomonadati</taxon>
        <taxon>Bacteroidota</taxon>
        <taxon>Bacteroidia</taxon>
        <taxon>Bacteroidales</taxon>
        <taxon>Dysgonomonadaceae</taxon>
        <taxon>Petrimonas</taxon>
    </lineage>
</organism>
<evidence type="ECO:0000259" key="12">
    <source>
        <dbReference type="PROSITE" id="PS50109"/>
    </source>
</evidence>
<dbReference type="SUPFAM" id="SSF55874">
    <property type="entry name" value="ATPase domain of HSP90 chaperone/DNA topoisomerase II/histidine kinase"/>
    <property type="match status" value="1"/>
</dbReference>
<dbReference type="SUPFAM" id="SSF46689">
    <property type="entry name" value="Homeodomain-like"/>
    <property type="match status" value="1"/>
</dbReference>
<dbReference type="EC" id="2.7.13.3" evidence="2"/>
<dbReference type="InterPro" id="IPR011123">
    <property type="entry name" value="Y_Y_Y"/>
</dbReference>
<dbReference type="InterPro" id="IPR009057">
    <property type="entry name" value="Homeodomain-like_sf"/>
</dbReference>
<evidence type="ECO:0000256" key="3">
    <source>
        <dbReference type="ARBA" id="ARBA00022553"/>
    </source>
</evidence>
<dbReference type="SUPFAM" id="SSF47384">
    <property type="entry name" value="Homodimeric domain of signal transducing histidine kinase"/>
    <property type="match status" value="1"/>
</dbReference>
<dbReference type="Gene3D" id="2.130.10.10">
    <property type="entry name" value="YVTN repeat-like/Quinoprotein amine dehydrogenase"/>
    <property type="match status" value="2"/>
</dbReference>
<accession>A0A1G4GB48</accession>
<dbReference type="CDD" id="cd00082">
    <property type="entry name" value="HisKA"/>
    <property type="match status" value="1"/>
</dbReference>
<dbReference type="KEGG" id="pmuc:ING2E5A_2989"/>
<dbReference type="CDD" id="cd00156">
    <property type="entry name" value="REC"/>
    <property type="match status" value="1"/>
</dbReference>
<evidence type="ECO:0000313" key="14">
    <source>
        <dbReference type="EMBL" id="SCM59783.1"/>
    </source>
</evidence>
<keyword evidence="5 14" id="KW-0418">Kinase</keyword>
<dbReference type="InterPro" id="IPR011006">
    <property type="entry name" value="CheY-like_superfamily"/>
</dbReference>
<evidence type="ECO:0000256" key="5">
    <source>
        <dbReference type="ARBA" id="ARBA00022777"/>
    </source>
</evidence>
<feature type="transmembrane region" description="Helical" evidence="9">
    <location>
        <begin position="766"/>
        <end position="791"/>
    </location>
</feature>
<dbReference type="SMART" id="SM00342">
    <property type="entry name" value="HTH_ARAC"/>
    <property type="match status" value="1"/>
</dbReference>
<dbReference type="FunFam" id="3.30.565.10:FF:000006">
    <property type="entry name" value="Sensor histidine kinase WalK"/>
    <property type="match status" value="1"/>
</dbReference>
<dbReference type="InterPro" id="IPR011110">
    <property type="entry name" value="Reg_prop"/>
</dbReference>
<evidence type="ECO:0000256" key="10">
    <source>
        <dbReference type="SAM" id="SignalP"/>
    </source>
</evidence>
<dbReference type="InterPro" id="IPR003594">
    <property type="entry name" value="HATPase_dom"/>
</dbReference>
<sequence length="1311" mass="150067">MLRRSIYLFLTICSYVPAFGQNINYQIFENIHLGSEASVVNSFIQDRQGMIWIGTDKGLFSYDGYSVQPHFSYGERSNSWIYCGMTVGENYLYLGSDNGLLIYNYRTDRYENPGITFPTDIRAMVCRDKVLWIGTLNGLYTYDFESERLERINRTTHKGLTHETIYSLIHSTDDRIYIGTYDGLSCYLPEKNTFETISLPGAVNKSNLFVNSLLEDTVRNCIWIGTEGNLFRYDPSSKKVGQLTFFHENSVKTLALDQQQNLLAGTDNGLYIYQAEGEFQHVVHDSRNSSSLSNNIVWTIFTDKEKNIWLGTDYGISLSRFNNGFQYVPISQITGTGEGNHFYSLFKDSHGYYWFGGTNGLIRSRSVSGQDARAIWYKMGNRRAPLSHNRVRNIYEDKDRNLWIATDGSINRYDYATEQFVHYNIVDSTGTYNCNWAYYLFEDNDGYLWIASFLGGIFVVDKQKLMKAYGGKSYVADYHYSVDNGLPGMFVNQLIPDHEGNIWMLLYNNGVTKINTRTRRITRIPVDDIPGSNSLNYILCDGSGVIWAGFRRGVMRFMPGSVKPDIVLLENLGQSEILSMIEVEQDIWVSTTDGLWTVHKETMDARHFHVMDKAFTSLYYDPGDRLVYMGGVDGLVITSPEIARMHKVERPITITALYVNNRLVTPEDGISENGIRYARKFIFGHTQNNLSFEISDLSYSLEEKPKFMYKLTSVDQDWNLLKQNTNRITYHNLKYGSYQLLISGPDPYGKPSDQPYTIDIRINPPWYYTAWAKAVYILLTLTFIFWIINFFRVRNRLKFERLEKEKILEQSQSKIDFFTHISHDFKTPLSLIVAPVSKLLLEVKNPSEKKQLEIVQRNARKLNSLIHQVLDFNRIDDNAGSVLILSKVEFISFARSLLAVYEEEITKEKQVALLFESNLPELYLDIDVLKFESILGNLLSNAFKYTSEGGEISLSIHASDTTGELEITVSDNGIGIPEKDLPYIFQRFFQSSGTLGKREGTGIGLYLVKSYTELHGGKIRVVSEEGRGTSITLILPLPSRQTLPEALPQEETRIGSGDKPLILVVDDNADITGFICETLQPRYRCKVAENGKAGVELCFELQPDLIIADVMMPVMNGLEMCQRIKRHIPTSTIPIILLTAKNDKETELESIHLHIDAFIGKPFEPEILLSRVEQLLLRKQQMEAKARMEIISEPRAIEAVSYDEKFLSKLIRIIEDHVSDSELNVNRLSELSGINSKQIYRKTKQLTGMSPVEYIKSIRMKKAAMLLRQKKFTVAEVMYMVGYSNHSYFSKCFQAEFGKTPRQFMEEHAGN</sequence>
<keyword evidence="10" id="KW-0732">Signal</keyword>
<evidence type="ECO:0000256" key="1">
    <source>
        <dbReference type="ARBA" id="ARBA00000085"/>
    </source>
</evidence>
<evidence type="ECO:0000256" key="4">
    <source>
        <dbReference type="ARBA" id="ARBA00022679"/>
    </source>
</evidence>
<dbReference type="SMART" id="SM00388">
    <property type="entry name" value="HisKA"/>
    <property type="match status" value="1"/>
</dbReference>
<dbReference type="SUPFAM" id="SSF52172">
    <property type="entry name" value="CheY-like"/>
    <property type="match status" value="1"/>
</dbReference>
<dbReference type="STRING" id="1642646.ING2E5A_2989"/>
<dbReference type="GO" id="GO:0000155">
    <property type="term" value="F:phosphorelay sensor kinase activity"/>
    <property type="evidence" value="ECO:0007669"/>
    <property type="project" value="InterPro"/>
</dbReference>
<dbReference type="Gene3D" id="1.10.287.130">
    <property type="match status" value="1"/>
</dbReference>
<dbReference type="CDD" id="cd00075">
    <property type="entry name" value="HATPase"/>
    <property type="match status" value="1"/>
</dbReference>